<feature type="transmembrane region" description="Helical" evidence="9">
    <location>
        <begin position="303"/>
        <end position="321"/>
    </location>
</feature>
<dbReference type="EMBL" id="AP025516">
    <property type="protein sequence ID" value="BDD89299.1"/>
    <property type="molecule type" value="Genomic_DNA"/>
</dbReference>
<evidence type="ECO:0000256" key="8">
    <source>
        <dbReference type="ARBA" id="ARBA00023136"/>
    </source>
</evidence>
<keyword evidence="8 9" id="KW-0472">Membrane</keyword>
<feature type="transmembrane region" description="Helical" evidence="9">
    <location>
        <begin position="125"/>
        <end position="148"/>
    </location>
</feature>
<feature type="transmembrane region" description="Helical" evidence="9">
    <location>
        <begin position="92"/>
        <end position="118"/>
    </location>
</feature>
<evidence type="ECO:0000256" key="5">
    <source>
        <dbReference type="ARBA" id="ARBA00022692"/>
    </source>
</evidence>
<gene>
    <name evidence="10" type="ORF">DPPLL_36640</name>
</gene>
<sequence>MTELKMYQPPRPTEPGTLDVAVGPHCRMGTGLALAHQRWAIALLPALLGSLYFHGPAALRVVGLSICFAVALDLLAERLAPSRDLTSNWSSVVLALLLAFMLPVNAPWWLILTGCFFMVIVGKKLFGGVGAFPAHPAVLSIAVLQLSWPGRMDNTGALKDMDWPTTMIEPLRLLKSIGANAEIQYQWADLFLGRQVAGTADGMVLLLLLGGLFLVLVREIQWQVPAGFLAGLLTTAYLLHVSNPEVFATPIFHLLSGGTAFMGLFLITDHTTSPVNKVPMFCYGILAGVLLMLIRGYSQHVDGVVYAVLLANICSPLLDMIKPKVKGGRNV</sequence>
<evidence type="ECO:0000313" key="11">
    <source>
        <dbReference type="Proteomes" id="UP000830055"/>
    </source>
</evidence>
<evidence type="ECO:0000256" key="2">
    <source>
        <dbReference type="ARBA" id="ARBA00022553"/>
    </source>
</evidence>
<dbReference type="PANTHER" id="PTHR30578">
    <property type="entry name" value="ELECTRON TRANSPORT COMPLEX PROTEIN RNFD"/>
    <property type="match status" value="1"/>
</dbReference>
<dbReference type="RefSeq" id="WP_284152607.1">
    <property type="nucleotide sequence ID" value="NZ_AP025516.1"/>
</dbReference>
<protein>
    <submittedName>
        <fullName evidence="10">Electron transport complex subunit D</fullName>
    </submittedName>
</protein>
<evidence type="ECO:0000313" key="10">
    <source>
        <dbReference type="EMBL" id="BDD89299.1"/>
    </source>
</evidence>
<evidence type="ECO:0000256" key="1">
    <source>
        <dbReference type="ARBA" id="ARBA00022448"/>
    </source>
</evidence>
<keyword evidence="3" id="KW-0285">Flavoprotein</keyword>
<reference evidence="10 11" key="1">
    <citation type="submission" date="2022-01" db="EMBL/GenBank/DDBJ databases">
        <title>Desulfofustis limnae sp. nov., a novel mesophilic sulfate-reducing bacterium isolated from marsh soil.</title>
        <authorList>
            <person name="Watanabe M."/>
            <person name="Takahashi A."/>
            <person name="Kojima H."/>
            <person name="Fukui M."/>
        </authorList>
    </citation>
    <scope>NUCLEOTIDE SEQUENCE [LARGE SCALE GENOMIC DNA]</scope>
    <source>
        <strain evidence="10 11">PPLL</strain>
    </source>
</reference>
<dbReference type="Pfam" id="PF03116">
    <property type="entry name" value="NQR2_RnfD_RnfE"/>
    <property type="match status" value="1"/>
</dbReference>
<dbReference type="InterPro" id="IPR004338">
    <property type="entry name" value="NqrB/RnfD"/>
</dbReference>
<keyword evidence="11" id="KW-1185">Reference proteome</keyword>
<evidence type="ECO:0000256" key="4">
    <source>
        <dbReference type="ARBA" id="ARBA00022643"/>
    </source>
</evidence>
<feature type="transmembrane region" description="Helical" evidence="9">
    <location>
        <begin position="224"/>
        <end position="241"/>
    </location>
</feature>
<feature type="transmembrane region" description="Helical" evidence="9">
    <location>
        <begin position="247"/>
        <end position="268"/>
    </location>
</feature>
<keyword evidence="6" id="KW-1278">Translocase</keyword>
<organism evidence="10 11">
    <name type="scientific">Desulfofustis limnaeus</name>
    <dbReference type="NCBI Taxonomy" id="2740163"/>
    <lineage>
        <taxon>Bacteria</taxon>
        <taxon>Pseudomonadati</taxon>
        <taxon>Thermodesulfobacteriota</taxon>
        <taxon>Desulfobulbia</taxon>
        <taxon>Desulfobulbales</taxon>
        <taxon>Desulfocapsaceae</taxon>
        <taxon>Desulfofustis</taxon>
    </lineage>
</organism>
<evidence type="ECO:0000256" key="3">
    <source>
        <dbReference type="ARBA" id="ARBA00022630"/>
    </source>
</evidence>
<accession>A0ABM7WEA5</accession>
<keyword evidence="2" id="KW-0597">Phosphoprotein</keyword>
<proteinExistence type="predicted"/>
<feature type="transmembrane region" description="Helical" evidence="9">
    <location>
        <begin position="61"/>
        <end position="80"/>
    </location>
</feature>
<evidence type="ECO:0000256" key="9">
    <source>
        <dbReference type="SAM" id="Phobius"/>
    </source>
</evidence>
<keyword evidence="1" id="KW-0813">Transport</keyword>
<name>A0ABM7WEA5_9BACT</name>
<feature type="transmembrane region" description="Helical" evidence="9">
    <location>
        <begin position="280"/>
        <end position="297"/>
    </location>
</feature>
<dbReference type="PANTHER" id="PTHR30578:SF0">
    <property type="entry name" value="ION-TRANSLOCATING OXIDOREDUCTASE COMPLEX SUBUNIT D"/>
    <property type="match status" value="1"/>
</dbReference>
<keyword evidence="7 9" id="KW-1133">Transmembrane helix</keyword>
<evidence type="ECO:0000256" key="6">
    <source>
        <dbReference type="ARBA" id="ARBA00022967"/>
    </source>
</evidence>
<keyword evidence="5 9" id="KW-0812">Transmembrane</keyword>
<keyword evidence="4" id="KW-0288">FMN</keyword>
<dbReference type="Proteomes" id="UP000830055">
    <property type="component" value="Chromosome"/>
</dbReference>
<feature type="transmembrane region" description="Helical" evidence="9">
    <location>
        <begin position="196"/>
        <end position="217"/>
    </location>
</feature>
<evidence type="ECO:0000256" key="7">
    <source>
        <dbReference type="ARBA" id="ARBA00022989"/>
    </source>
</evidence>